<accession>N4WKM6</accession>
<dbReference type="STRING" id="1308866.J416_09474"/>
<dbReference type="eggNOG" id="COG4695">
    <property type="taxonomic scope" value="Bacteria"/>
</dbReference>
<dbReference type="EMBL" id="APML01000033">
    <property type="protein sequence ID" value="ENH96717.1"/>
    <property type="molecule type" value="Genomic_DNA"/>
</dbReference>
<dbReference type="RefSeq" id="WP_003469026.1">
    <property type="nucleotide sequence ID" value="NZ_APML01000033.1"/>
</dbReference>
<dbReference type="InterPro" id="IPR006427">
    <property type="entry name" value="Portal_HK97"/>
</dbReference>
<dbReference type="PATRIC" id="fig|1308866.3.peg.1920"/>
<organism evidence="1 2">
    <name type="scientific">Gracilibacillus halophilus YIM-C55.5</name>
    <dbReference type="NCBI Taxonomy" id="1308866"/>
    <lineage>
        <taxon>Bacteria</taxon>
        <taxon>Bacillati</taxon>
        <taxon>Bacillota</taxon>
        <taxon>Bacilli</taxon>
        <taxon>Bacillales</taxon>
        <taxon>Bacillaceae</taxon>
        <taxon>Gracilibacillus</taxon>
    </lineage>
</organism>
<dbReference type="InterPro" id="IPR006944">
    <property type="entry name" value="Phage/GTA_portal"/>
</dbReference>
<evidence type="ECO:0000313" key="2">
    <source>
        <dbReference type="Proteomes" id="UP000012283"/>
    </source>
</evidence>
<evidence type="ECO:0000313" key="1">
    <source>
        <dbReference type="EMBL" id="ENH96717.1"/>
    </source>
</evidence>
<dbReference type="Proteomes" id="UP000012283">
    <property type="component" value="Unassembled WGS sequence"/>
</dbReference>
<keyword evidence="2" id="KW-1185">Reference proteome</keyword>
<dbReference type="Pfam" id="PF04860">
    <property type="entry name" value="Phage_portal"/>
    <property type="match status" value="1"/>
</dbReference>
<gene>
    <name evidence="1" type="ORF">J416_09474</name>
</gene>
<name>N4WKM6_9BACI</name>
<dbReference type="NCBIfam" id="TIGR01537">
    <property type="entry name" value="portal_HK97"/>
    <property type="match status" value="1"/>
</dbReference>
<proteinExistence type="predicted"/>
<comment type="caution">
    <text evidence="1">The sequence shown here is derived from an EMBL/GenBank/DDBJ whole genome shotgun (WGS) entry which is preliminary data.</text>
</comment>
<sequence length="375" mass="43692">MGLLDIFTKNYDEMDFMYDIDLLEDTSDRIYYKKLAIATCVNLIARTISQSEFRIKQNGSVQYDEFYYRFNVKPNRNQSASEFWETFVHKIIHDNEVLIIKTDTDDLLIADDFSRTEYAMMDDVFRDVMVKNYTFRRNFISSDVIYIQYSNEDLSRLISSLYTDYGELFGRMLEFQKHNNQIRATVDTENVSKKDKETQNRLQAFIDRMYKAIKNKAFAIVPQQKGFTYQEKSDRTSSSAEEINKITSGFLDHVARALGIPPALVRGEMADVEKSTRNYMTFCVEPLLKKIKDELSAKFIDKRDFLNGQRINIRRVSYTNIFDVASAVDKLRSSGVANGHELRDELGMEESDDPIHDKYVITKNYSESIEGGENE</sequence>
<protein>
    <submittedName>
        <fullName evidence="1">Phage portal protein</fullName>
    </submittedName>
</protein>
<reference evidence="1 2" key="1">
    <citation type="submission" date="2013-03" db="EMBL/GenBank/DDBJ databases">
        <title>Draft genome sequence of Gracibacillus halophilus YIM-C55.5, a moderately halophilic and thermophilic organism from the Xiaochaidamu salt lake.</title>
        <authorList>
            <person name="Sugumar T."/>
            <person name="Polireddy D.R."/>
            <person name="Antony A."/>
            <person name="Madhava Y.R."/>
            <person name="Sivakumar N."/>
        </authorList>
    </citation>
    <scope>NUCLEOTIDE SEQUENCE [LARGE SCALE GENOMIC DNA]</scope>
    <source>
        <strain evidence="1 2">YIM-C55.5</strain>
    </source>
</reference>
<dbReference type="AlphaFoldDB" id="N4WKM6"/>